<accession>A0A7I7L5Q1</accession>
<evidence type="ECO:0000313" key="1">
    <source>
        <dbReference type="EMBL" id="BBX55134.1"/>
    </source>
</evidence>
<reference evidence="1 2" key="1">
    <citation type="journal article" date="2019" name="Emerg. Microbes Infect.">
        <title>Comprehensive subspecies identification of 175 nontuberculous mycobacteria species based on 7547 genomic profiles.</title>
        <authorList>
            <person name="Matsumoto Y."/>
            <person name="Kinjo T."/>
            <person name="Motooka D."/>
            <person name="Nabeya D."/>
            <person name="Jung N."/>
            <person name="Uechi K."/>
            <person name="Horii T."/>
            <person name="Iida T."/>
            <person name="Fujita J."/>
            <person name="Nakamura S."/>
        </authorList>
    </citation>
    <scope>NUCLEOTIDE SEQUENCE [LARGE SCALE GENOMIC DNA]</scope>
    <source>
        <strain evidence="1 2">JCM 12657</strain>
    </source>
</reference>
<dbReference type="KEGG" id="msho:MSHO_04790"/>
<evidence type="ECO:0000313" key="2">
    <source>
        <dbReference type="Proteomes" id="UP000467164"/>
    </source>
</evidence>
<dbReference type="Gene3D" id="3.20.20.30">
    <property type="entry name" value="Luciferase-like domain"/>
    <property type="match status" value="1"/>
</dbReference>
<proteinExistence type="predicted"/>
<keyword evidence="2" id="KW-1185">Reference proteome</keyword>
<dbReference type="GO" id="GO:0016705">
    <property type="term" value="F:oxidoreductase activity, acting on paired donors, with incorporation or reduction of molecular oxygen"/>
    <property type="evidence" value="ECO:0007669"/>
    <property type="project" value="InterPro"/>
</dbReference>
<protein>
    <recommendedName>
        <fullName evidence="3">LLM class F420-dependent oxidoreductase</fullName>
    </recommendedName>
</protein>
<organism evidence="1 2">
    <name type="scientific">Mycobacterium shottsii</name>
    <dbReference type="NCBI Taxonomy" id="133549"/>
    <lineage>
        <taxon>Bacteria</taxon>
        <taxon>Bacillati</taxon>
        <taxon>Actinomycetota</taxon>
        <taxon>Actinomycetes</taxon>
        <taxon>Mycobacteriales</taxon>
        <taxon>Mycobacteriaceae</taxon>
        <taxon>Mycobacterium</taxon>
        <taxon>Mycobacterium ulcerans group</taxon>
    </lineage>
</organism>
<gene>
    <name evidence="1" type="ORF">MSHO_04790</name>
</gene>
<sequence length="70" mass="7499">MSPMKYTVSIAMGPIDELIGIAKTAEEVGFDSIALPDSLFYMEKAAADYPAASITKNAREAPSVHHGHFS</sequence>
<dbReference type="Proteomes" id="UP000467164">
    <property type="component" value="Chromosome"/>
</dbReference>
<dbReference type="InterPro" id="IPR036661">
    <property type="entry name" value="Luciferase-like_sf"/>
</dbReference>
<name>A0A7I7L5Q1_9MYCO</name>
<dbReference type="AlphaFoldDB" id="A0A7I7L5Q1"/>
<dbReference type="SUPFAM" id="SSF51679">
    <property type="entry name" value="Bacterial luciferase-like"/>
    <property type="match status" value="1"/>
</dbReference>
<dbReference type="EMBL" id="AP022572">
    <property type="protein sequence ID" value="BBX55134.1"/>
    <property type="molecule type" value="Genomic_DNA"/>
</dbReference>
<evidence type="ECO:0008006" key="3">
    <source>
        <dbReference type="Google" id="ProtNLM"/>
    </source>
</evidence>